<feature type="chain" id="PRO_5028883002" description="Lipoprotein" evidence="1">
    <location>
        <begin position="29"/>
        <end position="369"/>
    </location>
</feature>
<evidence type="ECO:0000313" key="2">
    <source>
        <dbReference type="EMBL" id="CAB3846893.1"/>
    </source>
</evidence>
<keyword evidence="3" id="KW-1185">Reference proteome</keyword>
<organism evidence="2 3">
    <name type="scientific">Achromobacter dolens</name>
    <dbReference type="NCBI Taxonomy" id="1287738"/>
    <lineage>
        <taxon>Bacteria</taxon>
        <taxon>Pseudomonadati</taxon>
        <taxon>Pseudomonadota</taxon>
        <taxon>Betaproteobacteria</taxon>
        <taxon>Burkholderiales</taxon>
        <taxon>Alcaligenaceae</taxon>
        <taxon>Achromobacter</taxon>
    </lineage>
</organism>
<feature type="signal peptide" evidence="1">
    <location>
        <begin position="1"/>
        <end position="28"/>
    </location>
</feature>
<dbReference type="Proteomes" id="UP000494272">
    <property type="component" value="Unassembled WGS sequence"/>
</dbReference>
<name>A0A6S7CG26_9BURK</name>
<sequence length="369" mass="39799">MADATMSRRWPRRLGAALLAAAPTLCWAACAPIDTPFGAEPAGAALRPQPLALALDGPRVLLGLHGERVQADTRLITVAEDGDLTPRLWPDAVDWSVYASRAGEPGATVLQRDADGRLCRIDRYRQVRGRQVEDGGYRLAYDAQGRLAAYAEFTSARSGKGALQQACVARDGQGRVTAVFLDDCGGTPSRPVYYVRDDAGSLLRIIDLRAGPLGARVQRLNADGTTRAVYRSRPDPDRDGAMIAYALPANPQDRILPVAPGASPIVITEIPDEPWRVVRVPADTVEGDGLPSWDPKVQTVLLKGVSNAQGRVLLASSQIAPFHRALRETPGRVFLYVHDMTRFLPVTALDAKAWGRCVDPARRDAGACD</sequence>
<dbReference type="EMBL" id="CADIKW010000002">
    <property type="protein sequence ID" value="CAB3846893.1"/>
    <property type="molecule type" value="Genomic_DNA"/>
</dbReference>
<accession>A0A6S7CG26</accession>
<reference evidence="2 3" key="1">
    <citation type="submission" date="2020-04" db="EMBL/GenBank/DDBJ databases">
        <authorList>
            <person name="De Canck E."/>
        </authorList>
    </citation>
    <scope>NUCLEOTIDE SEQUENCE [LARGE SCALE GENOMIC DNA]</scope>
    <source>
        <strain evidence="2 3">LMG 26841</strain>
    </source>
</reference>
<gene>
    <name evidence="2" type="ORF">LMG26841_01756</name>
</gene>
<evidence type="ECO:0000313" key="3">
    <source>
        <dbReference type="Proteomes" id="UP000494272"/>
    </source>
</evidence>
<protein>
    <recommendedName>
        <fullName evidence="4">Lipoprotein</fullName>
    </recommendedName>
</protein>
<keyword evidence="1" id="KW-0732">Signal</keyword>
<evidence type="ECO:0000256" key="1">
    <source>
        <dbReference type="SAM" id="SignalP"/>
    </source>
</evidence>
<evidence type="ECO:0008006" key="4">
    <source>
        <dbReference type="Google" id="ProtNLM"/>
    </source>
</evidence>
<proteinExistence type="predicted"/>
<dbReference type="GeneID" id="94355300"/>
<dbReference type="AlphaFoldDB" id="A0A6S7CG26"/>
<dbReference type="RefSeq" id="WP_244976874.1">
    <property type="nucleotide sequence ID" value="NZ_CADIKW010000002.1"/>
</dbReference>